<gene>
    <name evidence="3" type="ORF">CERSUDRAFT_81129</name>
</gene>
<dbReference type="Proteomes" id="UP000016930">
    <property type="component" value="Unassembled WGS sequence"/>
</dbReference>
<feature type="region of interest" description="Disordered" evidence="1">
    <location>
        <begin position="236"/>
        <end position="270"/>
    </location>
</feature>
<dbReference type="InterPro" id="IPR011333">
    <property type="entry name" value="SKP1/BTB/POZ_sf"/>
</dbReference>
<sequence>MGVHLDDEVLLLGSCSKSVTRLDPATRDAKYYFDDGDCVFRVEDTLFRVHRFLLQRDGSAFADMFSLPRGASASHTLEGSDDANPIRLFGDSAENFRALLSVLYALPHELSSLEGDAENILHLLTIASMTHKYHFSSISNWAISSAHRVLKTAYEEPDKNSSVVSYPVLSRTLEVALRCAHIDLTLLTQVEWVTRILARVLHPRRALAIADAHGLQLLAGAAYYVQLLEMGDGFQDPRDIAHDPNASGDDSPDSDTSAAQDDGDLPPLTETQRRRLLSGHWSLVRLWEHIRARAPTFQRPDGCTYHARGCLSTWATVWAEVARSEDTLKLAPADVLSRLKAMQTQLAGHTDLQQALTPACRTRALSAVKELVKETMEGLADHFVDFAAATRSPARDTVGDTVVTDE</sequence>
<evidence type="ECO:0000313" key="4">
    <source>
        <dbReference type="Proteomes" id="UP000016930"/>
    </source>
</evidence>
<dbReference type="PROSITE" id="PS50097">
    <property type="entry name" value="BTB"/>
    <property type="match status" value="1"/>
</dbReference>
<evidence type="ECO:0000256" key="1">
    <source>
        <dbReference type="SAM" id="MobiDB-lite"/>
    </source>
</evidence>
<dbReference type="HOGENOM" id="CLU_040061_1_0_1"/>
<dbReference type="InterPro" id="IPR000210">
    <property type="entry name" value="BTB/POZ_dom"/>
</dbReference>
<evidence type="ECO:0000313" key="3">
    <source>
        <dbReference type="EMBL" id="EMD39789.1"/>
    </source>
</evidence>
<dbReference type="SUPFAM" id="SSF54695">
    <property type="entry name" value="POZ domain"/>
    <property type="match status" value="1"/>
</dbReference>
<accession>M2PSX4</accession>
<evidence type="ECO:0000259" key="2">
    <source>
        <dbReference type="PROSITE" id="PS50097"/>
    </source>
</evidence>
<dbReference type="AlphaFoldDB" id="M2PSX4"/>
<organism evidence="3 4">
    <name type="scientific">Ceriporiopsis subvermispora (strain B)</name>
    <name type="common">White-rot fungus</name>
    <name type="synonym">Gelatoporia subvermispora</name>
    <dbReference type="NCBI Taxonomy" id="914234"/>
    <lineage>
        <taxon>Eukaryota</taxon>
        <taxon>Fungi</taxon>
        <taxon>Dikarya</taxon>
        <taxon>Basidiomycota</taxon>
        <taxon>Agaricomycotina</taxon>
        <taxon>Agaricomycetes</taxon>
        <taxon>Polyporales</taxon>
        <taxon>Gelatoporiaceae</taxon>
        <taxon>Gelatoporia</taxon>
    </lineage>
</organism>
<dbReference type="SMART" id="SM00225">
    <property type="entry name" value="BTB"/>
    <property type="match status" value="1"/>
</dbReference>
<proteinExistence type="predicted"/>
<dbReference type="OrthoDB" id="3157337at2759"/>
<reference evidence="3 4" key="1">
    <citation type="journal article" date="2012" name="Proc. Natl. Acad. Sci. U.S.A.">
        <title>Comparative genomics of Ceriporiopsis subvermispora and Phanerochaete chrysosporium provide insight into selective ligninolysis.</title>
        <authorList>
            <person name="Fernandez-Fueyo E."/>
            <person name="Ruiz-Duenas F.J."/>
            <person name="Ferreira P."/>
            <person name="Floudas D."/>
            <person name="Hibbett D.S."/>
            <person name="Canessa P."/>
            <person name="Larrondo L.F."/>
            <person name="James T.Y."/>
            <person name="Seelenfreund D."/>
            <person name="Lobos S."/>
            <person name="Polanco R."/>
            <person name="Tello M."/>
            <person name="Honda Y."/>
            <person name="Watanabe T."/>
            <person name="Watanabe T."/>
            <person name="Ryu J.S."/>
            <person name="Kubicek C.P."/>
            <person name="Schmoll M."/>
            <person name="Gaskell J."/>
            <person name="Hammel K.E."/>
            <person name="St John F.J."/>
            <person name="Vanden Wymelenberg A."/>
            <person name="Sabat G."/>
            <person name="Splinter BonDurant S."/>
            <person name="Syed K."/>
            <person name="Yadav J.S."/>
            <person name="Doddapaneni H."/>
            <person name="Subramanian V."/>
            <person name="Lavin J.L."/>
            <person name="Oguiza J.A."/>
            <person name="Perez G."/>
            <person name="Pisabarro A.G."/>
            <person name="Ramirez L."/>
            <person name="Santoyo F."/>
            <person name="Master E."/>
            <person name="Coutinho P.M."/>
            <person name="Henrissat B."/>
            <person name="Lombard V."/>
            <person name="Magnuson J.K."/>
            <person name="Kuees U."/>
            <person name="Hori C."/>
            <person name="Igarashi K."/>
            <person name="Samejima M."/>
            <person name="Held B.W."/>
            <person name="Barry K.W."/>
            <person name="LaButti K.M."/>
            <person name="Lapidus A."/>
            <person name="Lindquist E.A."/>
            <person name="Lucas S.M."/>
            <person name="Riley R."/>
            <person name="Salamov A.A."/>
            <person name="Hoffmeister D."/>
            <person name="Schwenk D."/>
            <person name="Hadar Y."/>
            <person name="Yarden O."/>
            <person name="de Vries R.P."/>
            <person name="Wiebenga A."/>
            <person name="Stenlid J."/>
            <person name="Eastwood D."/>
            <person name="Grigoriev I.V."/>
            <person name="Berka R.M."/>
            <person name="Blanchette R.A."/>
            <person name="Kersten P."/>
            <person name="Martinez A.T."/>
            <person name="Vicuna R."/>
            <person name="Cullen D."/>
        </authorList>
    </citation>
    <scope>NUCLEOTIDE SEQUENCE [LARGE SCALE GENOMIC DNA]</scope>
    <source>
        <strain evidence="3 4">B</strain>
    </source>
</reference>
<dbReference type="CDD" id="cd18186">
    <property type="entry name" value="BTB_POZ_ZBTB_KLHL-like"/>
    <property type="match status" value="1"/>
</dbReference>
<feature type="domain" description="BTB" evidence="2">
    <location>
        <begin position="36"/>
        <end position="112"/>
    </location>
</feature>
<dbReference type="EMBL" id="KB445793">
    <property type="protein sequence ID" value="EMD39789.1"/>
    <property type="molecule type" value="Genomic_DNA"/>
</dbReference>
<name>M2PSX4_CERS8</name>
<dbReference type="Gene3D" id="3.30.710.10">
    <property type="entry name" value="Potassium Channel Kv1.1, Chain A"/>
    <property type="match status" value="1"/>
</dbReference>
<protein>
    <recommendedName>
        <fullName evidence="2">BTB domain-containing protein</fullName>
    </recommendedName>
</protein>
<keyword evidence="4" id="KW-1185">Reference proteome</keyword>
<dbReference type="Pfam" id="PF00651">
    <property type="entry name" value="BTB"/>
    <property type="match status" value="1"/>
</dbReference>